<keyword evidence="2" id="KW-0677">Repeat</keyword>
<dbReference type="Proteomes" id="UP000825729">
    <property type="component" value="Unassembled WGS sequence"/>
</dbReference>
<evidence type="ECO:0000256" key="1">
    <source>
        <dbReference type="ARBA" id="ARBA00022574"/>
    </source>
</evidence>
<dbReference type="InterPro" id="IPR020472">
    <property type="entry name" value="WD40_PAC1"/>
</dbReference>
<dbReference type="SMART" id="SM00320">
    <property type="entry name" value="WD40"/>
    <property type="match status" value="5"/>
</dbReference>
<evidence type="ECO:0008006" key="7">
    <source>
        <dbReference type="Google" id="ProtNLM"/>
    </source>
</evidence>
<evidence type="ECO:0000256" key="3">
    <source>
        <dbReference type="PROSITE-ProRule" id="PRU00221"/>
    </source>
</evidence>
<evidence type="ECO:0000313" key="6">
    <source>
        <dbReference type="Proteomes" id="UP000825729"/>
    </source>
</evidence>
<dbReference type="SUPFAM" id="SSF50978">
    <property type="entry name" value="WD40 repeat-like"/>
    <property type="match status" value="1"/>
</dbReference>
<dbReference type="PANTHER" id="PTHR19854">
    <property type="entry name" value="TRANSDUCIN BETA-LIKE 3"/>
    <property type="match status" value="1"/>
</dbReference>
<dbReference type="InterPro" id="IPR019775">
    <property type="entry name" value="WD40_repeat_CS"/>
</dbReference>
<dbReference type="Pfam" id="PF00400">
    <property type="entry name" value="WD40"/>
    <property type="match status" value="2"/>
</dbReference>
<dbReference type="InterPro" id="IPR001680">
    <property type="entry name" value="WD40_rpt"/>
</dbReference>
<keyword evidence="1 3" id="KW-0853">WD repeat</keyword>
<evidence type="ECO:0000256" key="2">
    <source>
        <dbReference type="ARBA" id="ARBA00022737"/>
    </source>
</evidence>
<keyword evidence="6" id="KW-1185">Reference proteome</keyword>
<feature type="repeat" description="WD" evidence="3">
    <location>
        <begin position="58"/>
        <end position="100"/>
    </location>
</feature>
<proteinExistence type="predicted"/>
<protein>
    <recommendedName>
        <fullName evidence="7">Protein DECREASED SIZE EXCLUSION LIMIT 1</fullName>
    </recommendedName>
</protein>
<evidence type="ECO:0000256" key="4">
    <source>
        <dbReference type="SAM" id="MobiDB-lite"/>
    </source>
</evidence>
<feature type="repeat" description="WD" evidence="3">
    <location>
        <begin position="353"/>
        <end position="391"/>
    </location>
</feature>
<feature type="compositionally biased region" description="Basic and acidic residues" evidence="4">
    <location>
        <begin position="151"/>
        <end position="162"/>
    </location>
</feature>
<dbReference type="PRINTS" id="PR00320">
    <property type="entry name" value="GPROTEINBRPT"/>
</dbReference>
<name>A0AAV7E2E8_ARIFI</name>
<dbReference type="EMBL" id="JAINDJ010000007">
    <property type="protein sequence ID" value="KAG9443075.1"/>
    <property type="molecule type" value="Genomic_DNA"/>
</dbReference>
<reference evidence="5 6" key="1">
    <citation type="submission" date="2021-07" db="EMBL/GenBank/DDBJ databases">
        <title>The Aristolochia fimbriata genome: insights into angiosperm evolution, floral development and chemical biosynthesis.</title>
        <authorList>
            <person name="Jiao Y."/>
        </authorList>
    </citation>
    <scope>NUCLEOTIDE SEQUENCE [LARGE SCALE GENOMIC DNA]</scope>
    <source>
        <strain evidence="5">IBCAS-2021</strain>
        <tissue evidence="5">Leaf</tissue>
    </source>
</reference>
<gene>
    <name evidence="5" type="ORF">H6P81_018929</name>
</gene>
<evidence type="ECO:0000313" key="5">
    <source>
        <dbReference type="EMBL" id="KAG9443075.1"/>
    </source>
</evidence>
<dbReference type="PROSITE" id="PS50294">
    <property type="entry name" value="WD_REPEATS_REGION"/>
    <property type="match status" value="2"/>
</dbReference>
<dbReference type="InterPro" id="IPR036322">
    <property type="entry name" value="WD40_repeat_dom_sf"/>
</dbReference>
<feature type="repeat" description="WD" evidence="3">
    <location>
        <begin position="14"/>
        <end position="55"/>
    </location>
</feature>
<dbReference type="InterPro" id="IPR015943">
    <property type="entry name" value="WD40/YVTN_repeat-like_dom_sf"/>
</dbReference>
<sequence length="391" mass="42462">MENKRPPPDPVAVLRGHRASVMDVCFHPSKSLLFTGSADGELRIWDTVQHRTLSSTWAHGGVAGITGIATSPVIGNRVISQGKDGTVKCWDIENGGLSRRPALTIKTNSYHFCKLSIPQPSTGLVQVGDGEPAKQSGSSVMEFEDCQSVELGRDKEEAERSPEGSSASMGDFETGGMLKTVALAGEQTSQVEIWDLNSARRIMCLPQTCNVTHRELSTKPRGMCMAVQSFLNSESSGFLNILAGYEDGSMAWWDLRSPGTPLSSVKFHSEPVLSIAVDRLYKGGISGAADSKIIIFLLDHQRGSCLVKKEITLDRPGIASTSVRSDGKIAATAGWDHRIRIYNYLKGNVLAILKYHRATCNAVSFSTECRQMASSSEDATVALWELYPPRV</sequence>
<dbReference type="PROSITE" id="PS50082">
    <property type="entry name" value="WD_REPEATS_2"/>
    <property type="match status" value="3"/>
</dbReference>
<dbReference type="PROSITE" id="PS00678">
    <property type="entry name" value="WD_REPEATS_1"/>
    <property type="match status" value="1"/>
</dbReference>
<comment type="caution">
    <text evidence="5">The sequence shown here is derived from an EMBL/GenBank/DDBJ whole genome shotgun (WGS) entry which is preliminary data.</text>
</comment>
<dbReference type="PANTHER" id="PTHR19854:SF1">
    <property type="entry name" value="GUANINE NUCLEOTIDE-BINDING PROTEIN SUBUNIT BETA-LIKE PROTEIN 1"/>
    <property type="match status" value="1"/>
</dbReference>
<feature type="region of interest" description="Disordered" evidence="4">
    <location>
        <begin position="150"/>
        <end position="173"/>
    </location>
</feature>
<accession>A0AAV7E2E8</accession>
<dbReference type="AlphaFoldDB" id="A0AAV7E2E8"/>
<organism evidence="5 6">
    <name type="scientific">Aristolochia fimbriata</name>
    <name type="common">White veined hardy Dutchman's pipe vine</name>
    <dbReference type="NCBI Taxonomy" id="158543"/>
    <lineage>
        <taxon>Eukaryota</taxon>
        <taxon>Viridiplantae</taxon>
        <taxon>Streptophyta</taxon>
        <taxon>Embryophyta</taxon>
        <taxon>Tracheophyta</taxon>
        <taxon>Spermatophyta</taxon>
        <taxon>Magnoliopsida</taxon>
        <taxon>Magnoliidae</taxon>
        <taxon>Piperales</taxon>
        <taxon>Aristolochiaceae</taxon>
        <taxon>Aristolochia</taxon>
    </lineage>
</organism>
<dbReference type="Gene3D" id="2.130.10.10">
    <property type="entry name" value="YVTN repeat-like/Quinoprotein amine dehydrogenase"/>
    <property type="match status" value="2"/>
</dbReference>